<dbReference type="InterPro" id="IPR020904">
    <property type="entry name" value="Sc_DH/Rdtase_CS"/>
</dbReference>
<keyword evidence="3" id="KW-0560">Oxidoreductase</keyword>
<dbReference type="PRINTS" id="PR00081">
    <property type="entry name" value="GDHRDH"/>
</dbReference>
<evidence type="ECO:0000256" key="5">
    <source>
        <dbReference type="ARBA" id="ARBA00038261"/>
    </source>
</evidence>
<organism evidence="6 7">
    <name type="scientific">Clytia hemisphaerica</name>
    <dbReference type="NCBI Taxonomy" id="252671"/>
    <lineage>
        <taxon>Eukaryota</taxon>
        <taxon>Metazoa</taxon>
        <taxon>Cnidaria</taxon>
        <taxon>Hydrozoa</taxon>
        <taxon>Hydroidolina</taxon>
        <taxon>Leptothecata</taxon>
        <taxon>Obeliida</taxon>
        <taxon>Clytiidae</taxon>
        <taxon>Clytia</taxon>
    </lineage>
</organism>
<dbReference type="Pfam" id="PF00106">
    <property type="entry name" value="adh_short"/>
    <property type="match status" value="1"/>
</dbReference>
<comment type="similarity">
    <text evidence="5">Belongs to the short-chain dehydrogenases/reductases (SDR) family. 17-beta-HSD 3 subfamily.</text>
</comment>
<protein>
    <recommendedName>
        <fullName evidence="8">Steroid dehydrogenase</fullName>
    </recommendedName>
</protein>
<dbReference type="PIRSF" id="PIRSF000126">
    <property type="entry name" value="11-beta-HSD1"/>
    <property type="match status" value="1"/>
</dbReference>
<dbReference type="GO" id="GO:0016491">
    <property type="term" value="F:oxidoreductase activity"/>
    <property type="evidence" value="ECO:0007669"/>
    <property type="project" value="UniProtKB-KW"/>
</dbReference>
<dbReference type="InterPro" id="IPR052149">
    <property type="entry name" value="17-beta-HSD3-like"/>
</dbReference>
<dbReference type="EnsemblMetazoa" id="CLYHEMT001045.1">
    <property type="protein sequence ID" value="CLYHEMP001045.1"/>
    <property type="gene ID" value="CLYHEMG001045"/>
</dbReference>
<evidence type="ECO:0000256" key="4">
    <source>
        <dbReference type="ARBA" id="ARBA00023128"/>
    </source>
</evidence>
<reference evidence="6" key="1">
    <citation type="submission" date="2021-01" db="UniProtKB">
        <authorList>
            <consortium name="EnsemblMetazoa"/>
        </authorList>
    </citation>
    <scope>IDENTIFICATION</scope>
</reference>
<dbReference type="CDD" id="cd05356">
    <property type="entry name" value="17beta-HSD1_like_SDR_c"/>
    <property type="match status" value="1"/>
</dbReference>
<dbReference type="GO" id="GO:0005739">
    <property type="term" value="C:mitochondrion"/>
    <property type="evidence" value="ECO:0007669"/>
    <property type="project" value="UniProtKB-SubCell"/>
</dbReference>
<dbReference type="PANTHER" id="PTHR44889">
    <property type="entry name" value="INACTIVE HYDROXYSTEROID DEHYDROGENASE-LIKE PROTEIN 1"/>
    <property type="match status" value="1"/>
</dbReference>
<dbReference type="Proteomes" id="UP000594262">
    <property type="component" value="Unplaced"/>
</dbReference>
<dbReference type="PANTHER" id="PTHR44889:SF1">
    <property type="entry name" value="INACTIVE HYDROXYSTEROID DEHYDROGENASE-LIKE PROTEIN 1"/>
    <property type="match status" value="1"/>
</dbReference>
<name>A0A7M5ULV2_9CNID</name>
<dbReference type="Gene3D" id="3.40.50.720">
    <property type="entry name" value="NAD(P)-binding Rossmann-like Domain"/>
    <property type="match status" value="1"/>
</dbReference>
<keyword evidence="7" id="KW-1185">Reference proteome</keyword>
<dbReference type="FunFam" id="3.40.50.720:FF:000137">
    <property type="entry name" value="Hydroxysteroid (17-beta) dehydrogenase 3"/>
    <property type="match status" value="1"/>
</dbReference>
<dbReference type="PROSITE" id="PS00061">
    <property type="entry name" value="ADH_SHORT"/>
    <property type="match status" value="1"/>
</dbReference>
<proteinExistence type="inferred from homology"/>
<keyword evidence="4" id="KW-0496">Mitochondrion</keyword>
<comment type="subcellular location">
    <subcellularLocation>
        <location evidence="1">Mitochondrion</location>
    </subcellularLocation>
</comment>
<dbReference type="InterPro" id="IPR002347">
    <property type="entry name" value="SDR_fam"/>
</dbReference>
<evidence type="ECO:0000313" key="7">
    <source>
        <dbReference type="Proteomes" id="UP000594262"/>
    </source>
</evidence>
<evidence type="ECO:0008006" key="8">
    <source>
        <dbReference type="Google" id="ProtNLM"/>
    </source>
</evidence>
<accession>A0A7M5ULV2</accession>
<dbReference type="OrthoDB" id="5545019at2759"/>
<evidence type="ECO:0000256" key="2">
    <source>
        <dbReference type="ARBA" id="ARBA00022857"/>
    </source>
</evidence>
<evidence type="ECO:0000256" key="1">
    <source>
        <dbReference type="ARBA" id="ARBA00004173"/>
    </source>
</evidence>
<dbReference type="InterPro" id="IPR036291">
    <property type="entry name" value="NAD(P)-bd_dom_sf"/>
</dbReference>
<keyword evidence="2" id="KW-0521">NADP</keyword>
<dbReference type="SUPFAM" id="SSF51735">
    <property type="entry name" value="NAD(P)-binding Rossmann-fold domains"/>
    <property type="match status" value="1"/>
</dbReference>
<evidence type="ECO:0000313" key="6">
    <source>
        <dbReference type="EnsemblMetazoa" id="CLYHEMP001045.1"/>
    </source>
</evidence>
<sequence>MNYLLNDFIDVIVNSENLLVLIGALYVSKVSLKIIYRVANAIKTYVIPRYSPNSEFAKHYKGRWAVVTGASEGIGRGYAIQLAARNMNVFLISRNVVKLQNVQQEIFRLYGNKVKTICYPLDMTKLSDSSVYDALKSKLDELDVGILVNNVGLFFKRMQFFLTVPRETHDGIINLNMSALTTMTHMVLPGMISSGKGAIINIGSGACAHPTPTMSSYSASKKYVDYLTKTLQYEYAEENITFQCIHPFYVSTNMTNNAKPSFFIPDPVTYANSALSTLGYSNTNYGYWSHGLFGYLGEWLPDCVYNFLAVHINIHLWSWLTGVTIDKKKQ</sequence>
<dbReference type="PRINTS" id="PR00080">
    <property type="entry name" value="SDRFAMILY"/>
</dbReference>
<evidence type="ECO:0000256" key="3">
    <source>
        <dbReference type="ARBA" id="ARBA00023002"/>
    </source>
</evidence>
<dbReference type="AlphaFoldDB" id="A0A7M5ULV2"/>